<comment type="caution">
    <text evidence="3">The sequence shown here is derived from an EMBL/GenBank/DDBJ whole genome shotgun (WGS) entry which is preliminary data.</text>
</comment>
<dbReference type="RefSeq" id="WP_124354401.1">
    <property type="nucleotide sequence ID" value="NZ_BDEV01000110.1"/>
</dbReference>
<accession>A0A401X787</accession>
<keyword evidence="2" id="KW-0812">Transmembrane</keyword>
<gene>
    <name evidence="3" type="ORF">NBRC3278_2612</name>
</gene>
<evidence type="ECO:0000313" key="4">
    <source>
        <dbReference type="Proteomes" id="UP000287385"/>
    </source>
</evidence>
<keyword evidence="2" id="KW-1133">Transmembrane helix</keyword>
<protein>
    <submittedName>
        <fullName evidence="3">Uncharacterized protein</fullName>
    </submittedName>
</protein>
<name>A0A401X787_ACEPA</name>
<proteinExistence type="predicted"/>
<evidence type="ECO:0000256" key="1">
    <source>
        <dbReference type="SAM" id="MobiDB-lite"/>
    </source>
</evidence>
<feature type="region of interest" description="Disordered" evidence="1">
    <location>
        <begin position="288"/>
        <end position="328"/>
    </location>
</feature>
<evidence type="ECO:0000313" key="3">
    <source>
        <dbReference type="EMBL" id="GCD63519.1"/>
    </source>
</evidence>
<dbReference type="EMBL" id="BDEV01000110">
    <property type="protein sequence ID" value="GCD63519.1"/>
    <property type="molecule type" value="Genomic_DNA"/>
</dbReference>
<organism evidence="3 4">
    <name type="scientific">Acetobacter pasteurianus NBRC 3278</name>
    <dbReference type="NCBI Taxonomy" id="1226660"/>
    <lineage>
        <taxon>Bacteria</taxon>
        <taxon>Pseudomonadati</taxon>
        <taxon>Pseudomonadota</taxon>
        <taxon>Alphaproteobacteria</taxon>
        <taxon>Acetobacterales</taxon>
        <taxon>Acetobacteraceae</taxon>
        <taxon>Acetobacter</taxon>
    </lineage>
</organism>
<keyword evidence="4" id="KW-1185">Reference proteome</keyword>
<feature type="transmembrane region" description="Helical" evidence="2">
    <location>
        <begin position="6"/>
        <end position="23"/>
    </location>
</feature>
<evidence type="ECO:0000256" key="2">
    <source>
        <dbReference type="SAM" id="Phobius"/>
    </source>
</evidence>
<dbReference type="AlphaFoldDB" id="A0A401X787"/>
<dbReference type="Proteomes" id="UP000287385">
    <property type="component" value="Unassembled WGS sequence"/>
</dbReference>
<feature type="compositionally biased region" description="Polar residues" evidence="1">
    <location>
        <begin position="149"/>
        <end position="160"/>
    </location>
</feature>
<feature type="region of interest" description="Disordered" evidence="1">
    <location>
        <begin position="146"/>
        <end position="175"/>
    </location>
</feature>
<reference evidence="3 4" key="1">
    <citation type="submission" date="2016-06" db="EMBL/GenBank/DDBJ databases">
        <title>Acetobacter pasteurianus NBRC 3278 whole genome sequencing project.</title>
        <authorList>
            <person name="Matsutani M."/>
            <person name="Shiwa Y."/>
            <person name="Okamoto-Kainuma A."/>
            <person name="Ishikawa M."/>
            <person name="Koizumi Y."/>
            <person name="Yoshikawa H."/>
            <person name="Yakushi T."/>
            <person name="Matsushita K."/>
        </authorList>
    </citation>
    <scope>NUCLEOTIDE SEQUENCE [LARGE SCALE GENOMIC DNA]</scope>
    <source>
        <strain evidence="3 4">NBRC 3278</strain>
    </source>
</reference>
<sequence length="328" mass="35546">MLSNDIQVAIEAVLCVLILLGLFGSRRIKKSLLTLKEIQPSVEALITQLDASASSANTSVNTLKDEVAKNGRKLTFLIQDSSNKIEDLTSLNEGASQIMNELRGLSDSGLSITSKLGDQIVRAENIRKELSEEILRGEEASPLLLTPDMQDQSPASTLQINDDHNTEDTIPPLPAPAPTSHVVNPLEQRTVSVQPSAMPLPPNKPDEGKVEDDLIPSGSNSKAMSDLIDQDLNEGEIVVSPDKSLAADSFINTPSTSQEVQNTIGIGTPDLPGAMADEINKDKENDLQEPLITEHQTQPKGPETKFLDKIQIPVPEIMKKPRPYSSPR</sequence>
<keyword evidence="2" id="KW-0472">Membrane</keyword>